<dbReference type="RefSeq" id="WP_345595086.1">
    <property type="nucleotide sequence ID" value="NZ_BAABJG010000055.1"/>
</dbReference>
<sequence>MANVIYDFSEGDHISHYLLRGDGDFYSIKVSDMETEVTMRFSRDQIRYFLQNLIDENAFIVKHLNDGYPYVAVAISDKK</sequence>
<evidence type="ECO:0000313" key="2">
    <source>
        <dbReference type="Proteomes" id="UP001597180"/>
    </source>
</evidence>
<name>A0ABW3UG72_9BACL</name>
<proteinExistence type="predicted"/>
<gene>
    <name evidence="1" type="ORF">ACFQ4B_05340</name>
</gene>
<comment type="caution">
    <text evidence="1">The sequence shown here is derived from an EMBL/GenBank/DDBJ whole genome shotgun (WGS) entry which is preliminary data.</text>
</comment>
<evidence type="ECO:0008006" key="3">
    <source>
        <dbReference type="Google" id="ProtNLM"/>
    </source>
</evidence>
<protein>
    <recommendedName>
        <fullName evidence="3">KTSC domain-containing protein</fullName>
    </recommendedName>
</protein>
<evidence type="ECO:0000313" key="1">
    <source>
        <dbReference type="EMBL" id="MFD1219531.1"/>
    </source>
</evidence>
<organism evidence="1 2">
    <name type="scientific">Paenibacillus vulneris</name>
    <dbReference type="NCBI Taxonomy" id="1133364"/>
    <lineage>
        <taxon>Bacteria</taxon>
        <taxon>Bacillati</taxon>
        <taxon>Bacillota</taxon>
        <taxon>Bacilli</taxon>
        <taxon>Bacillales</taxon>
        <taxon>Paenibacillaceae</taxon>
        <taxon>Paenibacillus</taxon>
    </lineage>
</organism>
<dbReference type="EMBL" id="JBHTLU010000012">
    <property type="protein sequence ID" value="MFD1219531.1"/>
    <property type="molecule type" value="Genomic_DNA"/>
</dbReference>
<dbReference type="Proteomes" id="UP001597180">
    <property type="component" value="Unassembled WGS sequence"/>
</dbReference>
<accession>A0ABW3UG72</accession>
<keyword evidence="2" id="KW-1185">Reference proteome</keyword>
<reference evidence="2" key="1">
    <citation type="journal article" date="2019" name="Int. J. Syst. Evol. Microbiol.">
        <title>The Global Catalogue of Microorganisms (GCM) 10K type strain sequencing project: providing services to taxonomists for standard genome sequencing and annotation.</title>
        <authorList>
            <consortium name="The Broad Institute Genomics Platform"/>
            <consortium name="The Broad Institute Genome Sequencing Center for Infectious Disease"/>
            <person name="Wu L."/>
            <person name="Ma J."/>
        </authorList>
    </citation>
    <scope>NUCLEOTIDE SEQUENCE [LARGE SCALE GENOMIC DNA]</scope>
    <source>
        <strain evidence="2">CCUG 53270</strain>
    </source>
</reference>